<dbReference type="EMBL" id="VYYT01000119">
    <property type="protein sequence ID" value="KAK2767157.1"/>
    <property type="molecule type" value="Genomic_DNA"/>
</dbReference>
<comment type="caution">
    <text evidence="2">The sequence shown here is derived from an EMBL/GenBank/DDBJ whole genome shotgun (WGS) entry which is preliminary data.</text>
</comment>
<sequence>MWLSLTLSCVVIMRIFLYILYIALVITCS</sequence>
<dbReference type="Proteomes" id="UP001281614">
    <property type="component" value="Unassembled WGS sequence"/>
</dbReference>
<organism evidence="2 3">
    <name type="scientific">Colletotrichum kahawae</name>
    <name type="common">Coffee berry disease fungus</name>
    <dbReference type="NCBI Taxonomy" id="34407"/>
    <lineage>
        <taxon>Eukaryota</taxon>
        <taxon>Fungi</taxon>
        <taxon>Dikarya</taxon>
        <taxon>Ascomycota</taxon>
        <taxon>Pezizomycotina</taxon>
        <taxon>Sordariomycetes</taxon>
        <taxon>Hypocreomycetidae</taxon>
        <taxon>Glomerellales</taxon>
        <taxon>Glomerellaceae</taxon>
        <taxon>Colletotrichum</taxon>
        <taxon>Colletotrichum gloeosporioides species complex</taxon>
    </lineage>
</organism>
<evidence type="ECO:0000256" key="1">
    <source>
        <dbReference type="SAM" id="Phobius"/>
    </source>
</evidence>
<dbReference type="AlphaFoldDB" id="A0AAE0D7Y6"/>
<evidence type="ECO:0000313" key="2">
    <source>
        <dbReference type="EMBL" id="KAK2767157.1"/>
    </source>
</evidence>
<keyword evidence="1" id="KW-0472">Membrane</keyword>
<gene>
    <name evidence="2" type="ORF">CKAH01_15349</name>
</gene>
<proteinExistence type="predicted"/>
<keyword evidence="1" id="KW-0812">Transmembrane</keyword>
<accession>A0AAE0D7Y6</accession>
<keyword evidence="1" id="KW-1133">Transmembrane helix</keyword>
<keyword evidence="3" id="KW-1185">Reference proteome</keyword>
<feature type="transmembrane region" description="Helical" evidence="1">
    <location>
        <begin position="7"/>
        <end position="26"/>
    </location>
</feature>
<reference evidence="2" key="1">
    <citation type="submission" date="2023-02" db="EMBL/GenBank/DDBJ databases">
        <title>Colletotrichum kahawae CIFC_Que2 genome sequencing and assembly.</title>
        <authorList>
            <person name="Baroncelli R."/>
        </authorList>
    </citation>
    <scope>NUCLEOTIDE SEQUENCE</scope>
    <source>
        <strain evidence="2">CIFC_Que2</strain>
    </source>
</reference>
<name>A0AAE0D7Y6_COLKA</name>
<evidence type="ECO:0000313" key="3">
    <source>
        <dbReference type="Proteomes" id="UP001281614"/>
    </source>
</evidence>
<protein>
    <submittedName>
        <fullName evidence="2">Uncharacterized protein</fullName>
    </submittedName>
</protein>